<feature type="transmembrane region" description="Helical" evidence="1">
    <location>
        <begin position="6"/>
        <end position="27"/>
    </location>
</feature>
<comment type="caution">
    <text evidence="3">The sequence shown here is derived from an EMBL/GenBank/DDBJ whole genome shotgun (WGS) entry which is preliminary data.</text>
</comment>
<protein>
    <submittedName>
        <fullName evidence="3">PAS domain-containing protein</fullName>
    </submittedName>
</protein>
<dbReference type="InterPro" id="IPR035965">
    <property type="entry name" value="PAS-like_dom_sf"/>
</dbReference>
<dbReference type="EMBL" id="JBEHHI010000001">
    <property type="protein sequence ID" value="MEX5727949.1"/>
    <property type="molecule type" value="Genomic_DNA"/>
</dbReference>
<dbReference type="Gene3D" id="3.30.450.20">
    <property type="entry name" value="PAS domain"/>
    <property type="match status" value="1"/>
</dbReference>
<dbReference type="Pfam" id="PF08448">
    <property type="entry name" value="PAS_4"/>
    <property type="match status" value="1"/>
</dbReference>
<dbReference type="SUPFAM" id="SSF55785">
    <property type="entry name" value="PYP-like sensor domain (PAS domain)"/>
    <property type="match status" value="3"/>
</dbReference>
<dbReference type="Pfam" id="PF13188">
    <property type="entry name" value="PAS_8"/>
    <property type="match status" value="1"/>
</dbReference>
<proteinExistence type="predicted"/>
<dbReference type="Pfam" id="PF12860">
    <property type="entry name" value="PAS_7"/>
    <property type="match status" value="1"/>
</dbReference>
<sequence>MTEGWAFTAILFASSFAAAVGALLLVARLPARLIACGTPPPDMLIEDTVFLFEGDRLVDASPAASRLLAQGPPGMGDRARLMALLVPRFPALPGALDDLRETGLAVLDEAGGPARLRLRQAGGAIRLSLLERGVGGDGAAGRALLDELAQLRALVDGAPALAWREDGRGAVVWANRAYLDHMGLARADGAGLVWPLPNLFRVSGQDAGSDDAPRRVSLTLPDGKARWFDLSRQPEAGGTLCFAQPADAAVRAESALGEFHQTLTKTFADLPIGLAVFNRARQLVLFNPALAELCALEPEFLTARPRLGDMLDRLREKRMMPEQKDYPAWRDAITRLEKDAASGGYEETWSLPSGLTYRVTGRPHPDGAIAFLFQDISGEIALTRRFRAEMETGQAVLDGLPEAIAVFDAAGVLVAANAAYTRLWGQDPNECLGQIGLAEAGALWQARCQTDAAWSAMQAALWQIDRRAGWQGALTLRDGAVMSGRIAPLAGGARLVAFGGAGDGSAADAPAPALSSHDA</sequence>
<evidence type="ECO:0000259" key="2">
    <source>
        <dbReference type="PROSITE" id="PS50112"/>
    </source>
</evidence>
<name>A0ABV3XRJ6_9RHOB</name>
<dbReference type="InterPro" id="IPR000014">
    <property type="entry name" value="PAS"/>
</dbReference>
<evidence type="ECO:0000256" key="1">
    <source>
        <dbReference type="SAM" id="Phobius"/>
    </source>
</evidence>
<keyword evidence="1" id="KW-0472">Membrane</keyword>
<gene>
    <name evidence="3" type="ORF">Ga0609869_001302</name>
</gene>
<reference evidence="3 4" key="1">
    <citation type="submission" date="2024-06" db="EMBL/GenBank/DDBJ databases">
        <title>Genome of Rhodovulum iodosum, a marine photoferrotroph.</title>
        <authorList>
            <person name="Bianchini G."/>
            <person name="Nikeleit V."/>
            <person name="Kappler A."/>
            <person name="Bryce C."/>
            <person name="Sanchez-Baracaldo P."/>
        </authorList>
    </citation>
    <scope>NUCLEOTIDE SEQUENCE [LARGE SCALE GENOMIC DNA]</scope>
    <source>
        <strain evidence="3 4">UT/N1</strain>
    </source>
</reference>
<keyword evidence="1" id="KW-0812">Transmembrane</keyword>
<dbReference type="Proteomes" id="UP001560019">
    <property type="component" value="Unassembled WGS sequence"/>
</dbReference>
<feature type="domain" description="PAS" evidence="2">
    <location>
        <begin position="389"/>
        <end position="434"/>
    </location>
</feature>
<evidence type="ECO:0000313" key="3">
    <source>
        <dbReference type="EMBL" id="MEX5727949.1"/>
    </source>
</evidence>
<organism evidence="3 4">
    <name type="scientific">Rhodovulum iodosum</name>
    <dbReference type="NCBI Taxonomy" id="68291"/>
    <lineage>
        <taxon>Bacteria</taxon>
        <taxon>Pseudomonadati</taxon>
        <taxon>Pseudomonadota</taxon>
        <taxon>Alphaproteobacteria</taxon>
        <taxon>Rhodobacterales</taxon>
        <taxon>Paracoccaceae</taxon>
        <taxon>Rhodovulum</taxon>
    </lineage>
</organism>
<keyword evidence="4" id="KW-1185">Reference proteome</keyword>
<accession>A0ABV3XRJ6</accession>
<dbReference type="InterPro" id="IPR013656">
    <property type="entry name" value="PAS_4"/>
</dbReference>
<keyword evidence="1" id="KW-1133">Transmembrane helix</keyword>
<dbReference type="SMART" id="SM00091">
    <property type="entry name" value="PAS"/>
    <property type="match status" value="3"/>
</dbReference>
<dbReference type="RefSeq" id="WP_125408318.1">
    <property type="nucleotide sequence ID" value="NZ_JBEHHI010000001.1"/>
</dbReference>
<dbReference type="PROSITE" id="PS50112">
    <property type="entry name" value="PAS"/>
    <property type="match status" value="1"/>
</dbReference>
<evidence type="ECO:0000313" key="4">
    <source>
        <dbReference type="Proteomes" id="UP001560019"/>
    </source>
</evidence>